<reference evidence="2" key="3">
    <citation type="submission" date="2015-04" db="UniProtKB">
        <authorList>
            <consortium name="EnsemblPlants"/>
        </authorList>
    </citation>
    <scope>IDENTIFICATION</scope>
    <source>
        <strain evidence="2">cv. Jemalong A17</strain>
    </source>
</reference>
<evidence type="ECO:0000313" key="2">
    <source>
        <dbReference type="EnsemblPlants" id="AES98614"/>
    </source>
</evidence>
<proteinExistence type="predicted"/>
<gene>
    <name evidence="1" type="ordered locus">MTR_5g070590</name>
</gene>
<reference evidence="1 3" key="2">
    <citation type="journal article" date="2014" name="BMC Genomics">
        <title>An improved genome release (version Mt4.0) for the model legume Medicago truncatula.</title>
        <authorList>
            <person name="Tang H."/>
            <person name="Krishnakumar V."/>
            <person name="Bidwell S."/>
            <person name="Rosen B."/>
            <person name="Chan A."/>
            <person name="Zhou S."/>
            <person name="Gentzbittel L."/>
            <person name="Childs K.L."/>
            <person name="Yandell M."/>
            <person name="Gundlach H."/>
            <person name="Mayer K.F."/>
            <person name="Schwartz D.C."/>
            <person name="Town C.D."/>
        </authorList>
    </citation>
    <scope>GENOME REANNOTATION</scope>
    <source>
        <strain evidence="2 3">cv. Jemalong A17</strain>
    </source>
</reference>
<reference evidence="1 3" key="1">
    <citation type="journal article" date="2011" name="Nature">
        <title>The Medicago genome provides insight into the evolution of rhizobial symbioses.</title>
        <authorList>
            <person name="Young N.D."/>
            <person name="Debelle F."/>
            <person name="Oldroyd G.E."/>
            <person name="Geurts R."/>
            <person name="Cannon S.B."/>
            <person name="Udvardi M.K."/>
            <person name="Benedito V.A."/>
            <person name="Mayer K.F."/>
            <person name="Gouzy J."/>
            <person name="Schoof H."/>
            <person name="Van de Peer Y."/>
            <person name="Proost S."/>
            <person name="Cook D.R."/>
            <person name="Meyers B.C."/>
            <person name="Spannagl M."/>
            <person name="Cheung F."/>
            <person name="De Mita S."/>
            <person name="Krishnakumar V."/>
            <person name="Gundlach H."/>
            <person name="Zhou S."/>
            <person name="Mudge J."/>
            <person name="Bharti A.K."/>
            <person name="Murray J.D."/>
            <person name="Naoumkina M.A."/>
            <person name="Rosen B."/>
            <person name="Silverstein K.A."/>
            <person name="Tang H."/>
            <person name="Rombauts S."/>
            <person name="Zhao P.X."/>
            <person name="Zhou P."/>
            <person name="Barbe V."/>
            <person name="Bardou P."/>
            <person name="Bechner M."/>
            <person name="Bellec A."/>
            <person name="Berger A."/>
            <person name="Berges H."/>
            <person name="Bidwell S."/>
            <person name="Bisseling T."/>
            <person name="Choisne N."/>
            <person name="Couloux A."/>
            <person name="Denny R."/>
            <person name="Deshpande S."/>
            <person name="Dai X."/>
            <person name="Doyle J.J."/>
            <person name="Dudez A.M."/>
            <person name="Farmer A.D."/>
            <person name="Fouteau S."/>
            <person name="Franken C."/>
            <person name="Gibelin C."/>
            <person name="Gish J."/>
            <person name="Goldstein S."/>
            <person name="Gonzalez A.J."/>
            <person name="Green P.J."/>
            <person name="Hallab A."/>
            <person name="Hartog M."/>
            <person name="Hua A."/>
            <person name="Humphray S.J."/>
            <person name="Jeong D.H."/>
            <person name="Jing Y."/>
            <person name="Jocker A."/>
            <person name="Kenton S.M."/>
            <person name="Kim D.J."/>
            <person name="Klee K."/>
            <person name="Lai H."/>
            <person name="Lang C."/>
            <person name="Lin S."/>
            <person name="Macmil S.L."/>
            <person name="Magdelenat G."/>
            <person name="Matthews L."/>
            <person name="McCorrison J."/>
            <person name="Monaghan E.L."/>
            <person name="Mun J.H."/>
            <person name="Najar F.Z."/>
            <person name="Nicholson C."/>
            <person name="Noirot C."/>
            <person name="O'Bleness M."/>
            <person name="Paule C.R."/>
            <person name="Poulain J."/>
            <person name="Prion F."/>
            <person name="Qin B."/>
            <person name="Qu C."/>
            <person name="Retzel E.F."/>
            <person name="Riddle C."/>
            <person name="Sallet E."/>
            <person name="Samain S."/>
            <person name="Samson N."/>
            <person name="Sanders I."/>
            <person name="Saurat O."/>
            <person name="Scarpelli C."/>
            <person name="Schiex T."/>
            <person name="Segurens B."/>
            <person name="Severin A.J."/>
            <person name="Sherrier D.J."/>
            <person name="Shi R."/>
            <person name="Sims S."/>
            <person name="Singer S.R."/>
            <person name="Sinharoy S."/>
            <person name="Sterck L."/>
            <person name="Viollet A."/>
            <person name="Wang B.B."/>
            <person name="Wang K."/>
            <person name="Wang M."/>
            <person name="Wang X."/>
            <person name="Warfsmann J."/>
            <person name="Weissenbach J."/>
            <person name="White D.D."/>
            <person name="White J.D."/>
            <person name="Wiley G.B."/>
            <person name="Wincker P."/>
            <person name="Xing Y."/>
            <person name="Yang L."/>
            <person name="Yao Z."/>
            <person name="Ying F."/>
            <person name="Zhai J."/>
            <person name="Zhou L."/>
            <person name="Zuber A."/>
            <person name="Denarie J."/>
            <person name="Dixon R.A."/>
            <person name="May G.D."/>
            <person name="Schwartz D.C."/>
            <person name="Rogers J."/>
            <person name="Quetier F."/>
            <person name="Town C.D."/>
            <person name="Roe B.A."/>
        </authorList>
    </citation>
    <scope>NUCLEOTIDE SEQUENCE [LARGE SCALE GENOMIC DNA]</scope>
    <source>
        <strain evidence="1">A17</strain>
        <strain evidence="2 3">cv. Jemalong A17</strain>
    </source>
</reference>
<evidence type="ECO:0000313" key="1">
    <source>
        <dbReference type="EMBL" id="AES98614.1"/>
    </source>
</evidence>
<dbReference type="HOGENOM" id="CLU_2926104_0_0_1"/>
<accession>G7KE70</accession>
<dbReference type="PaxDb" id="3880-AES98614"/>
<organism evidence="1 3">
    <name type="scientific">Medicago truncatula</name>
    <name type="common">Barrel medic</name>
    <name type="synonym">Medicago tribuloides</name>
    <dbReference type="NCBI Taxonomy" id="3880"/>
    <lineage>
        <taxon>Eukaryota</taxon>
        <taxon>Viridiplantae</taxon>
        <taxon>Streptophyta</taxon>
        <taxon>Embryophyta</taxon>
        <taxon>Tracheophyta</taxon>
        <taxon>Spermatophyta</taxon>
        <taxon>Magnoliopsida</taxon>
        <taxon>eudicotyledons</taxon>
        <taxon>Gunneridae</taxon>
        <taxon>Pentapetalae</taxon>
        <taxon>rosids</taxon>
        <taxon>fabids</taxon>
        <taxon>Fabales</taxon>
        <taxon>Fabaceae</taxon>
        <taxon>Papilionoideae</taxon>
        <taxon>50 kb inversion clade</taxon>
        <taxon>NPAAA clade</taxon>
        <taxon>Hologalegina</taxon>
        <taxon>IRL clade</taxon>
        <taxon>Trifolieae</taxon>
        <taxon>Medicago</taxon>
    </lineage>
</organism>
<dbReference type="AlphaFoldDB" id="G7KE70"/>
<name>G7KE70_MEDTR</name>
<keyword evidence="3" id="KW-1185">Reference proteome</keyword>
<protein>
    <submittedName>
        <fullName evidence="1 2">Uncharacterized protein</fullName>
    </submittedName>
</protein>
<dbReference type="EMBL" id="CM001221">
    <property type="protein sequence ID" value="AES98614.1"/>
    <property type="molecule type" value="Genomic_DNA"/>
</dbReference>
<dbReference type="EnsemblPlants" id="AES98614">
    <property type="protein sequence ID" value="AES98614"/>
    <property type="gene ID" value="MTR_5g070590"/>
</dbReference>
<evidence type="ECO:0000313" key="3">
    <source>
        <dbReference type="Proteomes" id="UP000002051"/>
    </source>
</evidence>
<dbReference type="Proteomes" id="UP000002051">
    <property type="component" value="Chromosome 5"/>
</dbReference>
<sequence>MPMFRVFDLQMLRIGGLLTTGCPKWIVLRRMQLICLLILNFCIDRPFGFSIYQDNHFCSCL</sequence>